<feature type="domain" description="Major facilitator superfamily (MFS) profile" evidence="5">
    <location>
        <begin position="1"/>
        <end position="388"/>
    </location>
</feature>
<feature type="transmembrane region" description="Helical" evidence="4">
    <location>
        <begin position="364"/>
        <end position="384"/>
    </location>
</feature>
<feature type="transmembrane region" description="Helical" evidence="4">
    <location>
        <begin position="298"/>
        <end position="314"/>
    </location>
</feature>
<accession>A0A516H7S7</accession>
<dbReference type="AlphaFoldDB" id="A0A516H7S7"/>
<evidence type="ECO:0000256" key="4">
    <source>
        <dbReference type="SAM" id="Phobius"/>
    </source>
</evidence>
<dbReference type="Proteomes" id="UP000317496">
    <property type="component" value="Chromosome"/>
</dbReference>
<dbReference type="InterPro" id="IPR036259">
    <property type="entry name" value="MFS_trans_sf"/>
</dbReference>
<organism evidence="6 7">
    <name type="scientific">Ferrovibrio terrae</name>
    <dbReference type="NCBI Taxonomy" id="2594003"/>
    <lineage>
        <taxon>Bacteria</taxon>
        <taxon>Pseudomonadati</taxon>
        <taxon>Pseudomonadota</taxon>
        <taxon>Alphaproteobacteria</taxon>
        <taxon>Rhodospirillales</taxon>
        <taxon>Rhodospirillaceae</taxon>
        <taxon>Ferrovibrio</taxon>
    </lineage>
</organism>
<dbReference type="PANTHER" id="PTHR23521:SF3">
    <property type="entry name" value="MFS TRANSPORTER"/>
    <property type="match status" value="1"/>
</dbReference>
<dbReference type="GO" id="GO:0005886">
    <property type="term" value="C:plasma membrane"/>
    <property type="evidence" value="ECO:0007669"/>
    <property type="project" value="TreeGrafter"/>
</dbReference>
<protein>
    <submittedName>
        <fullName evidence="6">MFS transporter</fullName>
    </submittedName>
</protein>
<evidence type="ECO:0000256" key="3">
    <source>
        <dbReference type="ARBA" id="ARBA00023136"/>
    </source>
</evidence>
<dbReference type="EMBL" id="CP041636">
    <property type="protein sequence ID" value="QDO99808.1"/>
    <property type="molecule type" value="Genomic_DNA"/>
</dbReference>
<feature type="transmembrane region" description="Helical" evidence="4">
    <location>
        <begin position="335"/>
        <end position="358"/>
    </location>
</feature>
<keyword evidence="3 4" id="KW-0472">Membrane</keyword>
<keyword evidence="1 4" id="KW-0812">Transmembrane</keyword>
<dbReference type="SUPFAM" id="SSF103473">
    <property type="entry name" value="MFS general substrate transporter"/>
    <property type="match status" value="1"/>
</dbReference>
<evidence type="ECO:0000259" key="5">
    <source>
        <dbReference type="PROSITE" id="PS50850"/>
    </source>
</evidence>
<reference evidence="6 7" key="1">
    <citation type="submission" date="2019-07" db="EMBL/GenBank/DDBJ databases">
        <title>Genome sequencing for Ferrovibrio sp. K5.</title>
        <authorList>
            <person name="Park S.-J."/>
        </authorList>
    </citation>
    <scope>NUCLEOTIDE SEQUENCE [LARGE SCALE GENOMIC DNA]</scope>
    <source>
        <strain evidence="6 7">K5</strain>
    </source>
</reference>
<sequence>MLRAPLAILVVAQFFGTSLWFSFNAAAIDLQAILDLSAGDIGWLTNAVQLGFIAGTLLIALSGLADRFAAHRIFFVSCLIGAATNAAFILCYRDYPLAFALRVLTGLSLAGIYPIGMKLVIGWTRGATGGALGLLVGMLVLGTALPHGIRGVDSGVPWEIAVGAASVLALLGGFAVLWLGEGPYLARGRAKPLSGRAVLTAFRIPAFRAAALGYFGHMWELYAFWTLLPFLLVMARPDLAAGAVSLLSFAVIGIGALGCVLGGIVSKRIGSAKVAALMLGLSGALCLFYPVFGSGLPWPALLVLLLVWGFAVVADSPQFSALSGAACPPDAVGSALAIQNAIGFAITTVAIALATQWLSLLGPYVALLLLPGPVLGLIGLAPLLRRRGIS</sequence>
<gene>
    <name evidence="6" type="ORF">FNB15_16945</name>
</gene>
<feature type="transmembrane region" description="Helical" evidence="4">
    <location>
        <begin position="127"/>
        <end position="148"/>
    </location>
</feature>
<feature type="transmembrane region" description="Helical" evidence="4">
    <location>
        <begin position="43"/>
        <end position="61"/>
    </location>
</feature>
<dbReference type="InterPro" id="IPR020846">
    <property type="entry name" value="MFS_dom"/>
</dbReference>
<dbReference type="Pfam" id="PF07690">
    <property type="entry name" value="MFS_1"/>
    <property type="match status" value="1"/>
</dbReference>
<keyword evidence="2 4" id="KW-1133">Transmembrane helix</keyword>
<dbReference type="OrthoDB" id="9781976at2"/>
<dbReference type="InterPro" id="IPR011701">
    <property type="entry name" value="MFS"/>
</dbReference>
<dbReference type="KEGG" id="fer:FNB15_16945"/>
<evidence type="ECO:0000313" key="6">
    <source>
        <dbReference type="EMBL" id="QDO99808.1"/>
    </source>
</evidence>
<name>A0A516H7S7_9PROT</name>
<keyword evidence="7" id="KW-1185">Reference proteome</keyword>
<evidence type="ECO:0000256" key="1">
    <source>
        <dbReference type="ARBA" id="ARBA00022692"/>
    </source>
</evidence>
<feature type="transmembrane region" description="Helical" evidence="4">
    <location>
        <begin position="96"/>
        <end position="115"/>
    </location>
</feature>
<dbReference type="Gene3D" id="1.20.1250.20">
    <property type="entry name" value="MFS general substrate transporter like domains"/>
    <property type="match status" value="1"/>
</dbReference>
<feature type="transmembrane region" description="Helical" evidence="4">
    <location>
        <begin position="73"/>
        <end position="90"/>
    </location>
</feature>
<dbReference type="PROSITE" id="PS50850">
    <property type="entry name" value="MFS"/>
    <property type="match status" value="1"/>
</dbReference>
<feature type="transmembrane region" description="Helical" evidence="4">
    <location>
        <begin position="160"/>
        <end position="180"/>
    </location>
</feature>
<feature type="transmembrane region" description="Helical" evidence="4">
    <location>
        <begin position="239"/>
        <end position="262"/>
    </location>
</feature>
<evidence type="ECO:0000313" key="7">
    <source>
        <dbReference type="Proteomes" id="UP000317496"/>
    </source>
</evidence>
<feature type="transmembrane region" description="Helical" evidence="4">
    <location>
        <begin position="274"/>
        <end position="292"/>
    </location>
</feature>
<dbReference type="GO" id="GO:0022857">
    <property type="term" value="F:transmembrane transporter activity"/>
    <property type="evidence" value="ECO:0007669"/>
    <property type="project" value="InterPro"/>
</dbReference>
<proteinExistence type="predicted"/>
<dbReference type="PANTHER" id="PTHR23521">
    <property type="entry name" value="TRANSPORTER MFS SUPERFAMILY"/>
    <property type="match status" value="1"/>
</dbReference>
<evidence type="ECO:0000256" key="2">
    <source>
        <dbReference type="ARBA" id="ARBA00022989"/>
    </source>
</evidence>